<dbReference type="Pfam" id="PF00158">
    <property type="entry name" value="Sigma54_activat"/>
    <property type="match status" value="1"/>
</dbReference>
<feature type="domain" description="Sigma-54 factor interaction" evidence="6">
    <location>
        <begin position="169"/>
        <end position="397"/>
    </location>
</feature>
<dbReference type="InterPro" id="IPR003593">
    <property type="entry name" value="AAA+_ATPase"/>
</dbReference>
<dbReference type="InterPro" id="IPR002078">
    <property type="entry name" value="Sigma_54_int"/>
</dbReference>
<dbReference type="SUPFAM" id="SSF55785">
    <property type="entry name" value="PYP-like sensor domain (PAS domain)"/>
    <property type="match status" value="1"/>
</dbReference>
<dbReference type="InterPro" id="IPR002197">
    <property type="entry name" value="HTH_Fis"/>
</dbReference>
<dbReference type="InterPro" id="IPR025944">
    <property type="entry name" value="Sigma_54_int_dom_CS"/>
</dbReference>
<dbReference type="Gene3D" id="1.10.10.60">
    <property type="entry name" value="Homeodomain-like"/>
    <property type="match status" value="1"/>
</dbReference>
<dbReference type="InterPro" id="IPR058031">
    <property type="entry name" value="AAA_lid_NorR"/>
</dbReference>
<dbReference type="InterPro" id="IPR013656">
    <property type="entry name" value="PAS_4"/>
</dbReference>
<accession>A0ABQ4KX52</accession>
<dbReference type="InterPro" id="IPR027417">
    <property type="entry name" value="P-loop_NTPase"/>
</dbReference>
<dbReference type="Pfam" id="PF08448">
    <property type="entry name" value="PAS_4"/>
    <property type="match status" value="1"/>
</dbReference>
<keyword evidence="1" id="KW-0547">Nucleotide-binding</keyword>
<dbReference type="PROSITE" id="PS50045">
    <property type="entry name" value="SIGMA54_INTERACT_4"/>
    <property type="match status" value="1"/>
</dbReference>
<dbReference type="EMBL" id="BORJ01000004">
    <property type="protein sequence ID" value="GIN96219.1"/>
    <property type="molecule type" value="Genomic_DNA"/>
</dbReference>
<dbReference type="PROSITE" id="PS00675">
    <property type="entry name" value="SIGMA54_INTERACT_1"/>
    <property type="match status" value="1"/>
</dbReference>
<dbReference type="InterPro" id="IPR025943">
    <property type="entry name" value="Sigma_54_int_dom_ATP-bd_2"/>
</dbReference>
<keyword evidence="9" id="KW-1185">Reference proteome</keyword>
<dbReference type="Pfam" id="PF25601">
    <property type="entry name" value="AAA_lid_14"/>
    <property type="match status" value="1"/>
</dbReference>
<dbReference type="NCBIfam" id="TIGR00229">
    <property type="entry name" value="sensory_box"/>
    <property type="match status" value="1"/>
</dbReference>
<dbReference type="CDD" id="cd00009">
    <property type="entry name" value="AAA"/>
    <property type="match status" value="1"/>
</dbReference>
<dbReference type="InterPro" id="IPR035965">
    <property type="entry name" value="PAS-like_dom_sf"/>
</dbReference>
<sequence length="480" mass="53301">MTAKEMISLLLNLTDTKDKEILHSILSTIDEGIHAVDANGVTIFYNHVAAKLDGVEGEEVLGKHVLDVFPSLTVETSTLLKVIHTRKPIHNQHQSYYNIRGVLIDTVNTTLPITVNGEIVGAVEIAKDLTRIKQLSEKLLDLQAKVEPATSQPQPTKGESGAKYQLIDIITNDLSFKHLKEKAAKVAQTSSPILVYGETGTGKELFVQAIHNASPRKSAPFIAQNCAAIPSSLLEGILFGTSKGSYTGATDRPGLFEIANGGTLFLDEINSMPLDIQAKLLRVLENGLIRRVGGTKENLVNVRIIAAMNEPAEKCIEEKTLRSDLYFRLNVVNLNIPPLRERKGDIAILAEHFVRKYNFQFGKLVTQISDEVLELFHAYSWPGNVRELEHAIESAMNIMDGHTITIEHIPQHIAGFEGTSIHETNRINLKPLRETLMETERKLITEALRKTDGNIQQAAKLLNIPRQTLQYKLTKINIEN</sequence>
<name>A0ABQ4KX52_SIMTE</name>
<gene>
    <name evidence="8" type="ORF">J6TS1_20890</name>
</gene>
<dbReference type="PANTHER" id="PTHR32071">
    <property type="entry name" value="TRANSCRIPTIONAL REGULATORY PROTEIN"/>
    <property type="match status" value="1"/>
</dbReference>
<dbReference type="InterPro" id="IPR025662">
    <property type="entry name" value="Sigma_54_int_dom_ATP-bd_1"/>
</dbReference>
<dbReference type="PRINTS" id="PR01590">
    <property type="entry name" value="HTHFIS"/>
</dbReference>
<evidence type="ECO:0000256" key="1">
    <source>
        <dbReference type="ARBA" id="ARBA00022741"/>
    </source>
</evidence>
<dbReference type="Gene3D" id="3.40.50.300">
    <property type="entry name" value="P-loop containing nucleotide triphosphate hydrolases"/>
    <property type="match status" value="1"/>
</dbReference>
<evidence type="ECO:0000313" key="8">
    <source>
        <dbReference type="EMBL" id="GIN96219.1"/>
    </source>
</evidence>
<dbReference type="Gene3D" id="3.30.450.20">
    <property type="entry name" value="PAS domain"/>
    <property type="match status" value="1"/>
</dbReference>
<reference evidence="8 9" key="1">
    <citation type="submission" date="2021-03" db="EMBL/GenBank/DDBJ databases">
        <title>Antimicrobial resistance genes in bacteria isolated from Japanese honey, and their potential for conferring macrolide and lincosamide resistance in the American foulbrood pathogen Paenibacillus larvae.</title>
        <authorList>
            <person name="Okamoto M."/>
            <person name="Kumagai M."/>
            <person name="Kanamori H."/>
            <person name="Takamatsu D."/>
        </authorList>
    </citation>
    <scope>NUCLEOTIDE SEQUENCE [LARGE SCALE GENOMIC DNA]</scope>
    <source>
        <strain evidence="8 9">J6TS1</strain>
    </source>
</reference>
<dbReference type="Gene3D" id="1.10.8.60">
    <property type="match status" value="1"/>
</dbReference>
<dbReference type="SUPFAM" id="SSF46689">
    <property type="entry name" value="Homeodomain-like"/>
    <property type="match status" value="1"/>
</dbReference>
<feature type="domain" description="PAS" evidence="7">
    <location>
        <begin position="18"/>
        <end position="69"/>
    </location>
</feature>
<dbReference type="PANTHER" id="PTHR32071:SF74">
    <property type="entry name" value="TRANSCRIPTIONAL ACTIVATOR ROCR"/>
    <property type="match status" value="1"/>
</dbReference>
<evidence type="ECO:0000259" key="7">
    <source>
        <dbReference type="PROSITE" id="PS50112"/>
    </source>
</evidence>
<dbReference type="SMART" id="SM00382">
    <property type="entry name" value="AAA"/>
    <property type="match status" value="1"/>
</dbReference>
<dbReference type="InterPro" id="IPR000014">
    <property type="entry name" value="PAS"/>
</dbReference>
<evidence type="ECO:0000256" key="5">
    <source>
        <dbReference type="ARBA" id="ARBA00023163"/>
    </source>
</evidence>
<proteinExistence type="predicted"/>
<keyword evidence="4" id="KW-0238">DNA-binding</keyword>
<organism evidence="8 9">
    <name type="scientific">Siminovitchia terrae</name>
    <name type="common">Bacillus terrae</name>
    <dbReference type="NCBI Taxonomy" id="1914933"/>
    <lineage>
        <taxon>Bacteria</taxon>
        <taxon>Bacillati</taxon>
        <taxon>Bacillota</taxon>
        <taxon>Bacilli</taxon>
        <taxon>Bacillales</taxon>
        <taxon>Bacillaceae</taxon>
        <taxon>Siminovitchia</taxon>
    </lineage>
</organism>
<dbReference type="Pfam" id="PF02954">
    <property type="entry name" value="HTH_8"/>
    <property type="match status" value="1"/>
</dbReference>
<keyword evidence="3" id="KW-0805">Transcription regulation</keyword>
<evidence type="ECO:0000313" key="9">
    <source>
        <dbReference type="Proteomes" id="UP000680670"/>
    </source>
</evidence>
<dbReference type="PROSITE" id="PS00688">
    <property type="entry name" value="SIGMA54_INTERACT_3"/>
    <property type="match status" value="1"/>
</dbReference>
<evidence type="ECO:0000256" key="2">
    <source>
        <dbReference type="ARBA" id="ARBA00022840"/>
    </source>
</evidence>
<evidence type="ECO:0000259" key="6">
    <source>
        <dbReference type="PROSITE" id="PS50045"/>
    </source>
</evidence>
<protein>
    <submittedName>
        <fullName evidence="8">Sigma-54-dependent Fis family transcriptional regulator</fullName>
    </submittedName>
</protein>
<dbReference type="CDD" id="cd00130">
    <property type="entry name" value="PAS"/>
    <property type="match status" value="1"/>
</dbReference>
<dbReference type="PROSITE" id="PS00676">
    <property type="entry name" value="SIGMA54_INTERACT_2"/>
    <property type="match status" value="1"/>
</dbReference>
<keyword evidence="2" id="KW-0067">ATP-binding</keyword>
<dbReference type="SUPFAM" id="SSF52540">
    <property type="entry name" value="P-loop containing nucleoside triphosphate hydrolases"/>
    <property type="match status" value="1"/>
</dbReference>
<evidence type="ECO:0000256" key="3">
    <source>
        <dbReference type="ARBA" id="ARBA00023015"/>
    </source>
</evidence>
<dbReference type="Proteomes" id="UP000680670">
    <property type="component" value="Unassembled WGS sequence"/>
</dbReference>
<evidence type="ECO:0000256" key="4">
    <source>
        <dbReference type="ARBA" id="ARBA00023125"/>
    </source>
</evidence>
<dbReference type="InterPro" id="IPR009057">
    <property type="entry name" value="Homeodomain-like_sf"/>
</dbReference>
<dbReference type="SMART" id="SM00091">
    <property type="entry name" value="PAS"/>
    <property type="match status" value="1"/>
</dbReference>
<dbReference type="PROSITE" id="PS50112">
    <property type="entry name" value="PAS"/>
    <property type="match status" value="1"/>
</dbReference>
<comment type="caution">
    <text evidence="8">The sequence shown here is derived from an EMBL/GenBank/DDBJ whole genome shotgun (WGS) entry which is preliminary data.</text>
</comment>
<keyword evidence="5" id="KW-0804">Transcription</keyword>